<dbReference type="InterPro" id="IPR036868">
    <property type="entry name" value="TusA-like_sf"/>
</dbReference>
<evidence type="ECO:0000256" key="1">
    <source>
        <dbReference type="ARBA" id="ARBA00008984"/>
    </source>
</evidence>
<dbReference type="CDD" id="cd00291">
    <property type="entry name" value="SirA_YedF_YeeD"/>
    <property type="match status" value="1"/>
</dbReference>
<comment type="caution">
    <text evidence="3">The sequence shown here is derived from an EMBL/GenBank/DDBJ whole genome shotgun (WGS) entry which is preliminary data.</text>
</comment>
<protein>
    <submittedName>
        <fullName evidence="3">Sulfurtransferase TusA family protein</fullName>
    </submittedName>
</protein>
<proteinExistence type="inferred from homology"/>
<dbReference type="Proteomes" id="UP000769766">
    <property type="component" value="Unassembled WGS sequence"/>
</dbReference>
<reference evidence="3" key="1">
    <citation type="submission" date="2020-07" db="EMBL/GenBank/DDBJ databases">
        <title>Huge and variable diversity of episymbiotic CPR bacteria and DPANN archaea in groundwater ecosystems.</title>
        <authorList>
            <person name="He C.Y."/>
            <person name="Keren R."/>
            <person name="Whittaker M."/>
            <person name="Farag I.F."/>
            <person name="Doudna J."/>
            <person name="Cate J.H.D."/>
            <person name="Banfield J.F."/>
        </authorList>
    </citation>
    <scope>NUCLEOTIDE SEQUENCE</scope>
    <source>
        <strain evidence="3">NC_groundwater_672_Ag_B-0.1um_62_36</strain>
    </source>
</reference>
<evidence type="ECO:0000259" key="2">
    <source>
        <dbReference type="PROSITE" id="PS01148"/>
    </source>
</evidence>
<feature type="domain" description="UPF0033" evidence="2">
    <location>
        <begin position="13"/>
        <end position="37"/>
    </location>
</feature>
<dbReference type="Pfam" id="PF01206">
    <property type="entry name" value="TusA"/>
    <property type="match status" value="1"/>
</dbReference>
<dbReference type="AlphaFoldDB" id="A0A932CMI4"/>
<dbReference type="PANTHER" id="PTHR33279:SF6">
    <property type="entry name" value="SULFUR CARRIER PROTEIN YEDF-RELATED"/>
    <property type="match status" value="1"/>
</dbReference>
<sequence length="82" mass="9254">MSEAAPYQPHRTLDCKGLCCPEPILRTKKAMSEMAVGEILQMVATDPGSKPDIRAFAKRTGQELLQVVETNEVFIFYLRKVR</sequence>
<dbReference type="EMBL" id="JACPRF010000019">
    <property type="protein sequence ID" value="MBI2875362.1"/>
    <property type="molecule type" value="Genomic_DNA"/>
</dbReference>
<dbReference type="Gene3D" id="3.30.110.40">
    <property type="entry name" value="TusA-like domain"/>
    <property type="match status" value="1"/>
</dbReference>
<evidence type="ECO:0000313" key="4">
    <source>
        <dbReference type="Proteomes" id="UP000769766"/>
    </source>
</evidence>
<comment type="similarity">
    <text evidence="1">Belongs to the sulfur carrier protein TusA family.</text>
</comment>
<dbReference type="PROSITE" id="PS01148">
    <property type="entry name" value="UPF0033"/>
    <property type="match status" value="1"/>
</dbReference>
<dbReference type="InterPro" id="IPR001455">
    <property type="entry name" value="TusA-like"/>
</dbReference>
<evidence type="ECO:0000313" key="3">
    <source>
        <dbReference type="EMBL" id="MBI2875362.1"/>
    </source>
</evidence>
<dbReference type="PANTHER" id="PTHR33279">
    <property type="entry name" value="SULFUR CARRIER PROTEIN YEDF-RELATED"/>
    <property type="match status" value="1"/>
</dbReference>
<organism evidence="3 4">
    <name type="scientific">Tectimicrobiota bacterium</name>
    <dbReference type="NCBI Taxonomy" id="2528274"/>
    <lineage>
        <taxon>Bacteria</taxon>
        <taxon>Pseudomonadati</taxon>
        <taxon>Nitrospinota/Tectimicrobiota group</taxon>
        <taxon>Candidatus Tectimicrobiota</taxon>
    </lineage>
</organism>
<gene>
    <name evidence="3" type="ORF">HYY20_00605</name>
</gene>
<dbReference type="SUPFAM" id="SSF64307">
    <property type="entry name" value="SirA-like"/>
    <property type="match status" value="1"/>
</dbReference>
<name>A0A932CMI4_UNCTE</name>
<accession>A0A932CMI4</accession>